<dbReference type="EMBL" id="MF574151">
    <property type="protein sequence ID" value="ASU01144.1"/>
    <property type="molecule type" value="Genomic_DNA"/>
</dbReference>
<evidence type="ECO:0000313" key="1">
    <source>
        <dbReference type="EMBL" id="ASU01144.1"/>
    </source>
</evidence>
<dbReference type="Proteomes" id="UP000240755">
    <property type="component" value="Segment"/>
</dbReference>
<protein>
    <submittedName>
        <fullName evidence="1">Uncharacterized protein</fullName>
    </submittedName>
</protein>
<name>A0A2D0XXW8_9CAUD</name>
<proteinExistence type="predicted"/>
<sequence length="131" mass="14996">MTMPNIKQGGYRSKPDGFLHLNNFAHSMKSGMAGAIYERILTRKQQDTFCELMVELATSEMATQAEFKQLYHFKHGVYRFDKDFLIQHFKRMFYGYMKLINRSPSAVVAMATTGEIIDVAQNGGIANVKFK</sequence>
<reference evidence="1 2" key="1">
    <citation type="journal article" date="2017" name="Sci. Rep.">
        <title>Analysis of the CRISPR-Cas system in bacteriophages active on epidemic strains of Vibrio cholerae in Bangladesh.</title>
        <authorList>
            <person name="Naser I.B."/>
            <person name="Hoque M.M."/>
            <person name="Nahid M.A."/>
            <person name="Tareq T.M."/>
            <person name="Rocky M.K."/>
            <person name="Faruque S.M."/>
        </authorList>
    </citation>
    <scope>NUCLEOTIDE SEQUENCE [LARGE SCALE GENOMIC DNA]</scope>
</reference>
<evidence type="ECO:0000313" key="2">
    <source>
        <dbReference type="Proteomes" id="UP000240755"/>
    </source>
</evidence>
<organism evidence="1 2">
    <name type="scientific">Vibrio phage JSF25</name>
    <dbReference type="NCBI Taxonomy" id="2026085"/>
    <lineage>
        <taxon>Viruses</taxon>
        <taxon>Duplodnaviria</taxon>
        <taxon>Heunggongvirae</taxon>
        <taxon>Uroviricota</taxon>
        <taxon>Caudoviricetes</taxon>
        <taxon>Autographivirales</taxon>
        <taxon>Autotranscriptaviridae</taxon>
        <taxon>Studiervirinae</taxon>
        <taxon>Chatterjeevirus</taxon>
        <taxon>Chatterjeevirus ICP3</taxon>
    </lineage>
</organism>
<accession>A0A2D0XXW8</accession>